<dbReference type="InterPro" id="IPR039538">
    <property type="entry name" value="BetI_C"/>
</dbReference>
<accession>A0ABU0EDQ2</accession>
<reference evidence="7 8" key="1">
    <citation type="submission" date="2023-07" db="EMBL/GenBank/DDBJ databases">
        <title>Sorghum-associated microbial communities from plants grown in Nebraska, USA.</title>
        <authorList>
            <person name="Schachtman D."/>
        </authorList>
    </citation>
    <scope>NUCLEOTIDE SEQUENCE [LARGE SCALE GENOMIC DNA]</scope>
    <source>
        <strain evidence="7 8">BE332</strain>
    </source>
</reference>
<proteinExistence type="predicted"/>
<dbReference type="PROSITE" id="PS50977">
    <property type="entry name" value="HTH_TETR_2"/>
    <property type="match status" value="1"/>
</dbReference>
<keyword evidence="4" id="KW-0804">Transcription</keyword>
<dbReference type="SUPFAM" id="SSF48498">
    <property type="entry name" value="Tetracyclin repressor-like, C-terminal domain"/>
    <property type="match status" value="1"/>
</dbReference>
<evidence type="ECO:0000313" key="8">
    <source>
        <dbReference type="Proteomes" id="UP001239626"/>
    </source>
</evidence>
<evidence type="ECO:0000313" key="7">
    <source>
        <dbReference type="EMBL" id="MDQ0373393.1"/>
    </source>
</evidence>
<keyword evidence="3 5" id="KW-0238">DNA-binding</keyword>
<dbReference type="InterPro" id="IPR036271">
    <property type="entry name" value="Tet_transcr_reg_TetR-rel_C_sf"/>
</dbReference>
<evidence type="ECO:0000259" key="6">
    <source>
        <dbReference type="PROSITE" id="PS50977"/>
    </source>
</evidence>
<evidence type="ECO:0000256" key="5">
    <source>
        <dbReference type="PROSITE-ProRule" id="PRU00335"/>
    </source>
</evidence>
<feature type="DNA-binding region" description="H-T-H motif" evidence="5">
    <location>
        <begin position="34"/>
        <end position="53"/>
    </location>
</feature>
<dbReference type="InterPro" id="IPR009057">
    <property type="entry name" value="Homeodomain-like_sf"/>
</dbReference>
<evidence type="ECO:0000256" key="3">
    <source>
        <dbReference type="ARBA" id="ARBA00023125"/>
    </source>
</evidence>
<organism evidence="7 8">
    <name type="scientific">Cellulomonas humilata</name>
    <dbReference type="NCBI Taxonomy" id="144055"/>
    <lineage>
        <taxon>Bacteria</taxon>
        <taxon>Bacillati</taxon>
        <taxon>Actinomycetota</taxon>
        <taxon>Actinomycetes</taxon>
        <taxon>Micrococcales</taxon>
        <taxon>Cellulomonadaceae</taxon>
        <taxon>Cellulomonas</taxon>
    </lineage>
</organism>
<dbReference type="PANTHER" id="PTHR47506:SF6">
    <property type="entry name" value="HTH-TYPE TRANSCRIPTIONAL REPRESSOR NEMR"/>
    <property type="match status" value="1"/>
</dbReference>
<dbReference type="Pfam" id="PF00440">
    <property type="entry name" value="TetR_N"/>
    <property type="match status" value="1"/>
</dbReference>
<evidence type="ECO:0000256" key="1">
    <source>
        <dbReference type="ARBA" id="ARBA00022491"/>
    </source>
</evidence>
<protein>
    <submittedName>
        <fullName evidence="7">AcrR family transcriptional regulator</fullName>
    </submittedName>
</protein>
<name>A0ABU0EDQ2_9CELL</name>
<dbReference type="SUPFAM" id="SSF46689">
    <property type="entry name" value="Homeodomain-like"/>
    <property type="match status" value="1"/>
</dbReference>
<feature type="domain" description="HTH tetR-type" evidence="6">
    <location>
        <begin position="11"/>
        <end position="71"/>
    </location>
</feature>
<dbReference type="EMBL" id="JAUSVB010000002">
    <property type="protein sequence ID" value="MDQ0373393.1"/>
    <property type="molecule type" value="Genomic_DNA"/>
</dbReference>
<dbReference type="PRINTS" id="PR00455">
    <property type="entry name" value="HTHTETR"/>
</dbReference>
<dbReference type="InterPro" id="IPR001647">
    <property type="entry name" value="HTH_TetR"/>
</dbReference>
<dbReference type="RefSeq" id="WP_307491411.1">
    <property type="nucleotide sequence ID" value="NZ_JAUSVB010000002.1"/>
</dbReference>
<evidence type="ECO:0000256" key="2">
    <source>
        <dbReference type="ARBA" id="ARBA00023015"/>
    </source>
</evidence>
<evidence type="ECO:0000256" key="4">
    <source>
        <dbReference type="ARBA" id="ARBA00023163"/>
    </source>
</evidence>
<dbReference type="Proteomes" id="UP001239626">
    <property type="component" value="Unassembled WGS sequence"/>
</dbReference>
<keyword evidence="1" id="KW-0678">Repressor</keyword>
<dbReference type="Gene3D" id="1.10.357.10">
    <property type="entry name" value="Tetracycline Repressor, domain 2"/>
    <property type="match status" value="1"/>
</dbReference>
<sequence>MSKRGPYAKGSAKRHEILDRALEVIEREGYNSISAREIARESGLSQAGLLHYFKTKEELFVEVVRRRDDALFDEFDGRDPIETLVESVRRSADSPGLARLFAAVSVDSTDAQHPGHAYFAYRYARLRSRLAESVRDRQSRGEFSADRDPDAVAVALLALADGLRVLWLLDPTIDVVGRFMESWELMRRD</sequence>
<comment type="caution">
    <text evidence="7">The sequence shown here is derived from an EMBL/GenBank/DDBJ whole genome shotgun (WGS) entry which is preliminary data.</text>
</comment>
<dbReference type="Pfam" id="PF13977">
    <property type="entry name" value="TetR_C_6"/>
    <property type="match status" value="1"/>
</dbReference>
<dbReference type="PANTHER" id="PTHR47506">
    <property type="entry name" value="TRANSCRIPTIONAL REGULATORY PROTEIN"/>
    <property type="match status" value="1"/>
</dbReference>
<keyword evidence="2" id="KW-0805">Transcription regulation</keyword>
<keyword evidence="8" id="KW-1185">Reference proteome</keyword>
<gene>
    <name evidence="7" type="ORF">J2X26_001704</name>
</gene>